<dbReference type="Gene3D" id="3.10.100.10">
    <property type="entry name" value="Mannose-Binding Protein A, subunit A"/>
    <property type="match status" value="1"/>
</dbReference>
<feature type="domain" description="C-type lectin" evidence="2">
    <location>
        <begin position="1"/>
        <end position="76"/>
    </location>
</feature>
<dbReference type="InterPro" id="IPR016186">
    <property type="entry name" value="C-type_lectin-like/link_sf"/>
</dbReference>
<evidence type="ECO:0000259" key="2">
    <source>
        <dbReference type="PROSITE" id="PS50041"/>
    </source>
</evidence>
<evidence type="ECO:0000256" key="1">
    <source>
        <dbReference type="SAM" id="Phobius"/>
    </source>
</evidence>
<accession>A0A0N4V4V9</accession>
<protein>
    <submittedName>
        <fullName evidence="5">C-type lectin domain-containing protein</fullName>
    </submittedName>
</protein>
<feature type="transmembrane region" description="Helical" evidence="1">
    <location>
        <begin position="162"/>
        <end position="185"/>
    </location>
</feature>
<dbReference type="AlphaFoldDB" id="A0A0N4V4V9"/>
<evidence type="ECO:0000313" key="4">
    <source>
        <dbReference type="Proteomes" id="UP000274131"/>
    </source>
</evidence>
<dbReference type="InterPro" id="IPR001304">
    <property type="entry name" value="C-type_lectin-like"/>
</dbReference>
<gene>
    <name evidence="3" type="ORF">EVEC_LOCUS4862</name>
</gene>
<keyword evidence="1" id="KW-0812">Transmembrane</keyword>
<reference evidence="5" key="1">
    <citation type="submission" date="2017-02" db="UniProtKB">
        <authorList>
            <consortium name="WormBaseParasite"/>
        </authorList>
    </citation>
    <scope>IDENTIFICATION</scope>
</reference>
<organism evidence="5">
    <name type="scientific">Enterobius vermicularis</name>
    <name type="common">Human pinworm</name>
    <dbReference type="NCBI Taxonomy" id="51028"/>
    <lineage>
        <taxon>Eukaryota</taxon>
        <taxon>Metazoa</taxon>
        <taxon>Ecdysozoa</taxon>
        <taxon>Nematoda</taxon>
        <taxon>Chromadorea</taxon>
        <taxon>Rhabditida</taxon>
        <taxon>Spirurina</taxon>
        <taxon>Oxyuridomorpha</taxon>
        <taxon>Oxyuroidea</taxon>
        <taxon>Oxyuridae</taxon>
        <taxon>Enterobius</taxon>
    </lineage>
</organism>
<reference evidence="3 4" key="2">
    <citation type="submission" date="2018-10" db="EMBL/GenBank/DDBJ databases">
        <authorList>
            <consortium name="Pathogen Informatics"/>
        </authorList>
    </citation>
    <scope>NUCLEOTIDE SEQUENCE [LARGE SCALE GENOMIC DNA]</scope>
</reference>
<dbReference type="WBParaSite" id="EVEC_0000520901-mRNA-1">
    <property type="protein sequence ID" value="EVEC_0000520901-mRNA-1"/>
    <property type="gene ID" value="EVEC_0000520901"/>
</dbReference>
<dbReference type="Proteomes" id="UP000274131">
    <property type="component" value="Unassembled WGS sequence"/>
</dbReference>
<keyword evidence="1" id="KW-0472">Membrane</keyword>
<sequence>MLSQEEIDTSRGFSNSYFWSGYRKIDRTWKWLNGRKSNFTFWVAGLPVKDGKHALSDENGEWKLVGNEMCAESLCFLKADSFYSSRQQVSLTAEALTPVREKVFAKVTSVCSSSCTVEFPTLLTILQNTASDNENKSPEDYVRAKTSRRIIRPFIVIAENNWILIYMVELCCMTVIFVGVMVAVFGKTSREPHFTPLHSTK</sequence>
<proteinExistence type="predicted"/>
<name>A0A0N4V4V9_ENTVE</name>
<dbReference type="PROSITE" id="PS50041">
    <property type="entry name" value="C_TYPE_LECTIN_2"/>
    <property type="match status" value="1"/>
</dbReference>
<evidence type="ECO:0000313" key="3">
    <source>
        <dbReference type="EMBL" id="VDD90111.1"/>
    </source>
</evidence>
<keyword evidence="1" id="KW-1133">Transmembrane helix</keyword>
<dbReference type="EMBL" id="UXUI01007985">
    <property type="protein sequence ID" value="VDD90111.1"/>
    <property type="molecule type" value="Genomic_DNA"/>
</dbReference>
<keyword evidence="4" id="KW-1185">Reference proteome</keyword>
<dbReference type="InterPro" id="IPR016187">
    <property type="entry name" value="CTDL_fold"/>
</dbReference>
<evidence type="ECO:0000313" key="5">
    <source>
        <dbReference type="WBParaSite" id="EVEC_0000520901-mRNA-1"/>
    </source>
</evidence>
<dbReference type="SUPFAM" id="SSF56436">
    <property type="entry name" value="C-type lectin-like"/>
    <property type="match status" value="1"/>
</dbReference>